<proteinExistence type="predicted"/>
<gene>
    <name evidence="1" type="ORF">JMJ35_009172</name>
</gene>
<protein>
    <submittedName>
        <fullName evidence="1">Uncharacterized protein</fullName>
    </submittedName>
</protein>
<accession>A0AA39QUQ6</accession>
<sequence length="288" mass="33339">MPGLMDMPSEIRYQILELCLLVEGTINPYPALHEDKDQFAKCNRKPDLALLKVNKVLNFVATRIFYKRNTWQLGSPRPLELPPFQNQKDLMWEFHRDRILRLRIRMDMYDLPPNTVLEAARKANERSLGGQQRTTFVHDDSLKDTRATIFWKMVMIYYIKPLTVEVDMKDMFCPVGCCRNDLIQDSGRKIRSLIHFSNELPQSSTRRRGQTTDLSVVGLAKGEEQTLIREIWKQESEDGPDEVSFSAAPKVTIQWYYCWGRAGNEPRTTAYAQASVVETRSCGRRTSG</sequence>
<dbReference type="EMBL" id="JAFEKC020000021">
    <property type="protein sequence ID" value="KAK0508088.1"/>
    <property type="molecule type" value="Genomic_DNA"/>
</dbReference>
<keyword evidence="2" id="KW-1185">Reference proteome</keyword>
<evidence type="ECO:0000313" key="1">
    <source>
        <dbReference type="EMBL" id="KAK0508088.1"/>
    </source>
</evidence>
<dbReference type="Proteomes" id="UP001166286">
    <property type="component" value="Unassembled WGS sequence"/>
</dbReference>
<organism evidence="1 2">
    <name type="scientific">Cladonia borealis</name>
    <dbReference type="NCBI Taxonomy" id="184061"/>
    <lineage>
        <taxon>Eukaryota</taxon>
        <taxon>Fungi</taxon>
        <taxon>Dikarya</taxon>
        <taxon>Ascomycota</taxon>
        <taxon>Pezizomycotina</taxon>
        <taxon>Lecanoromycetes</taxon>
        <taxon>OSLEUM clade</taxon>
        <taxon>Lecanoromycetidae</taxon>
        <taxon>Lecanorales</taxon>
        <taxon>Lecanorineae</taxon>
        <taxon>Cladoniaceae</taxon>
        <taxon>Cladonia</taxon>
    </lineage>
</organism>
<evidence type="ECO:0000313" key="2">
    <source>
        <dbReference type="Proteomes" id="UP001166286"/>
    </source>
</evidence>
<reference evidence="1" key="1">
    <citation type="submission" date="2023-03" db="EMBL/GenBank/DDBJ databases">
        <title>Complete genome of Cladonia borealis.</title>
        <authorList>
            <person name="Park H."/>
        </authorList>
    </citation>
    <scope>NUCLEOTIDE SEQUENCE</scope>
    <source>
        <strain evidence="1">ANT050790</strain>
    </source>
</reference>
<comment type="caution">
    <text evidence="1">The sequence shown here is derived from an EMBL/GenBank/DDBJ whole genome shotgun (WGS) entry which is preliminary data.</text>
</comment>
<dbReference type="AlphaFoldDB" id="A0AA39QUQ6"/>
<name>A0AA39QUQ6_9LECA</name>